<evidence type="ECO:0000313" key="4">
    <source>
        <dbReference type="Proteomes" id="UP001163046"/>
    </source>
</evidence>
<comment type="caution">
    <text evidence="3">The sequence shown here is derived from an EMBL/GenBank/DDBJ whole genome shotgun (WGS) entry which is preliminary data.</text>
</comment>
<feature type="domain" description="Conserved oligomeric Golgi complex subunit 3 C-terminal" evidence="2">
    <location>
        <begin position="19"/>
        <end position="206"/>
    </location>
</feature>
<feature type="compositionally biased region" description="Basic and acidic residues" evidence="1">
    <location>
        <begin position="88"/>
        <end position="104"/>
    </location>
</feature>
<organism evidence="3 4">
    <name type="scientific">Desmophyllum pertusum</name>
    <dbReference type="NCBI Taxonomy" id="174260"/>
    <lineage>
        <taxon>Eukaryota</taxon>
        <taxon>Metazoa</taxon>
        <taxon>Cnidaria</taxon>
        <taxon>Anthozoa</taxon>
        <taxon>Hexacorallia</taxon>
        <taxon>Scleractinia</taxon>
        <taxon>Caryophylliina</taxon>
        <taxon>Caryophylliidae</taxon>
        <taxon>Desmophyllum</taxon>
    </lineage>
</organism>
<keyword evidence="4" id="KW-1185">Reference proteome</keyword>
<dbReference type="GO" id="GO:0017119">
    <property type="term" value="C:Golgi transport complex"/>
    <property type="evidence" value="ECO:0007669"/>
    <property type="project" value="TreeGrafter"/>
</dbReference>
<dbReference type="GO" id="GO:0006891">
    <property type="term" value="P:intra-Golgi vesicle-mediated transport"/>
    <property type="evidence" value="ECO:0007669"/>
    <property type="project" value="TreeGrafter"/>
</dbReference>
<dbReference type="GO" id="GO:0007030">
    <property type="term" value="P:Golgi organization"/>
    <property type="evidence" value="ECO:0007669"/>
    <property type="project" value="TreeGrafter"/>
</dbReference>
<dbReference type="GO" id="GO:0005801">
    <property type="term" value="C:cis-Golgi network"/>
    <property type="evidence" value="ECO:0007669"/>
    <property type="project" value="InterPro"/>
</dbReference>
<dbReference type="InterPro" id="IPR048685">
    <property type="entry name" value="COG3_C"/>
</dbReference>
<protein>
    <submittedName>
        <fullName evidence="3">Golgi transport complex subunit 3</fullName>
    </submittedName>
</protein>
<dbReference type="PANTHER" id="PTHR13302">
    <property type="entry name" value="CONSERVED OLIGOMERIC GOLGI COMPLEX COMPONENT 3"/>
    <property type="match status" value="1"/>
</dbReference>
<dbReference type="GO" id="GO:0016020">
    <property type="term" value="C:membrane"/>
    <property type="evidence" value="ECO:0007669"/>
    <property type="project" value="InterPro"/>
</dbReference>
<gene>
    <name evidence="3" type="primary">COG3_2</name>
    <name evidence="3" type="ORF">OS493_022284</name>
</gene>
<dbReference type="Pfam" id="PF20671">
    <property type="entry name" value="COG3_C"/>
    <property type="match status" value="1"/>
</dbReference>
<dbReference type="InterPro" id="IPR007265">
    <property type="entry name" value="COG_su3"/>
</dbReference>
<dbReference type="GO" id="GO:0006886">
    <property type="term" value="P:intracellular protein transport"/>
    <property type="evidence" value="ECO:0007669"/>
    <property type="project" value="InterPro"/>
</dbReference>
<feature type="region of interest" description="Disordered" evidence="1">
    <location>
        <begin position="85"/>
        <end position="114"/>
    </location>
</feature>
<sequence length="211" mass="23710">MGAIVGSTVRSSFSLHIPIQVEMIEDHVQQKGAELAAFEVVILQMMEDVQERLVYRAQAYIETDIQKYSPAPGGFGLPRKTYHWMPGDPDREEKQAEGEEKKSMEVTSSFSRPAGHVVPNSQAHFGVSLKALPLYFGKDCFLDWKETFEGLSQEALSLCIQSLKTASALIAQRKDAINGHLFLIKHLLILREQIAPFDVDFCRQRNVAGFQ</sequence>
<reference evidence="3" key="1">
    <citation type="submission" date="2023-01" db="EMBL/GenBank/DDBJ databases">
        <title>Genome assembly of the deep-sea coral Lophelia pertusa.</title>
        <authorList>
            <person name="Herrera S."/>
            <person name="Cordes E."/>
        </authorList>
    </citation>
    <scope>NUCLEOTIDE SEQUENCE</scope>
    <source>
        <strain evidence="3">USNM1676648</strain>
        <tissue evidence="3">Polyp</tissue>
    </source>
</reference>
<proteinExistence type="predicted"/>
<dbReference type="EMBL" id="MU827792">
    <property type="protein sequence ID" value="KAJ7330669.1"/>
    <property type="molecule type" value="Genomic_DNA"/>
</dbReference>
<accession>A0A9X0CE89</accession>
<evidence type="ECO:0000256" key="1">
    <source>
        <dbReference type="SAM" id="MobiDB-lite"/>
    </source>
</evidence>
<dbReference type="Proteomes" id="UP001163046">
    <property type="component" value="Unassembled WGS sequence"/>
</dbReference>
<evidence type="ECO:0000313" key="3">
    <source>
        <dbReference type="EMBL" id="KAJ7330669.1"/>
    </source>
</evidence>
<name>A0A9X0CE89_9CNID</name>
<dbReference type="OrthoDB" id="296793at2759"/>
<evidence type="ECO:0000259" key="2">
    <source>
        <dbReference type="Pfam" id="PF20671"/>
    </source>
</evidence>
<dbReference type="PANTHER" id="PTHR13302:SF8">
    <property type="entry name" value="CONSERVED OLIGOMERIC GOLGI COMPLEX SUBUNIT 3"/>
    <property type="match status" value="1"/>
</dbReference>
<dbReference type="AlphaFoldDB" id="A0A9X0CE89"/>